<reference evidence="2" key="1">
    <citation type="submission" date="2023-03" db="EMBL/GenBank/DDBJ databases">
        <title>Massive genome expansion in bonnet fungi (Mycena s.s.) driven by repeated elements and novel gene families across ecological guilds.</title>
        <authorList>
            <consortium name="Lawrence Berkeley National Laboratory"/>
            <person name="Harder C.B."/>
            <person name="Miyauchi S."/>
            <person name="Viragh M."/>
            <person name="Kuo A."/>
            <person name="Thoen E."/>
            <person name="Andreopoulos B."/>
            <person name="Lu D."/>
            <person name="Skrede I."/>
            <person name="Drula E."/>
            <person name="Henrissat B."/>
            <person name="Morin E."/>
            <person name="Kohler A."/>
            <person name="Barry K."/>
            <person name="LaButti K."/>
            <person name="Morin E."/>
            <person name="Salamov A."/>
            <person name="Lipzen A."/>
            <person name="Mereny Z."/>
            <person name="Hegedus B."/>
            <person name="Baldrian P."/>
            <person name="Stursova M."/>
            <person name="Weitz H."/>
            <person name="Taylor A."/>
            <person name="Grigoriev I.V."/>
            <person name="Nagy L.G."/>
            <person name="Martin F."/>
            <person name="Kauserud H."/>
        </authorList>
    </citation>
    <scope>NUCLEOTIDE SEQUENCE</scope>
    <source>
        <strain evidence="2">CBHHK067</strain>
    </source>
</reference>
<feature type="compositionally biased region" description="Basic and acidic residues" evidence="1">
    <location>
        <begin position="202"/>
        <end position="211"/>
    </location>
</feature>
<dbReference type="AlphaFoldDB" id="A0AAD7DA44"/>
<name>A0AAD7DA44_MYCRO</name>
<comment type="caution">
    <text evidence="2">The sequence shown here is derived from an EMBL/GenBank/DDBJ whole genome shotgun (WGS) entry which is preliminary data.</text>
</comment>
<protein>
    <submittedName>
        <fullName evidence="2">Uncharacterized protein</fullName>
    </submittedName>
</protein>
<accession>A0AAD7DA44</accession>
<sequence length="211" mass="24299">MVLRMHLSLILYRSRVSRRIAGHQGVQAPPVGQLSKILNFWFGARNLQRSALMQVISPVVTGAIAILCLQHLWCKIQETTQEHGNWTTRLVNCGPWVTYAQLYSEKHRLRCGLSVTYAQLYSEKHRLRNRPRQWQNDIFSEWEQKWAKLLDQDSLKPLGQDLGNQNDHQSSITRSGGPLTQSGEPKASTTSLECTPPLEMWDSMREKTKYL</sequence>
<dbReference type="Proteomes" id="UP001221757">
    <property type="component" value="Unassembled WGS sequence"/>
</dbReference>
<dbReference type="EMBL" id="JARKIE010000116">
    <property type="protein sequence ID" value="KAJ7681579.1"/>
    <property type="molecule type" value="Genomic_DNA"/>
</dbReference>
<keyword evidence="3" id="KW-1185">Reference proteome</keyword>
<feature type="compositionally biased region" description="Polar residues" evidence="1">
    <location>
        <begin position="162"/>
        <end position="193"/>
    </location>
</feature>
<evidence type="ECO:0000313" key="3">
    <source>
        <dbReference type="Proteomes" id="UP001221757"/>
    </source>
</evidence>
<organism evidence="2 3">
    <name type="scientific">Mycena rosella</name>
    <name type="common">Pink bonnet</name>
    <name type="synonym">Agaricus rosellus</name>
    <dbReference type="NCBI Taxonomy" id="1033263"/>
    <lineage>
        <taxon>Eukaryota</taxon>
        <taxon>Fungi</taxon>
        <taxon>Dikarya</taxon>
        <taxon>Basidiomycota</taxon>
        <taxon>Agaricomycotina</taxon>
        <taxon>Agaricomycetes</taxon>
        <taxon>Agaricomycetidae</taxon>
        <taxon>Agaricales</taxon>
        <taxon>Marasmiineae</taxon>
        <taxon>Mycenaceae</taxon>
        <taxon>Mycena</taxon>
    </lineage>
</organism>
<proteinExistence type="predicted"/>
<evidence type="ECO:0000313" key="2">
    <source>
        <dbReference type="EMBL" id="KAJ7681579.1"/>
    </source>
</evidence>
<gene>
    <name evidence="2" type="ORF">B0H17DRAFT_1138329</name>
</gene>
<evidence type="ECO:0000256" key="1">
    <source>
        <dbReference type="SAM" id="MobiDB-lite"/>
    </source>
</evidence>
<feature type="region of interest" description="Disordered" evidence="1">
    <location>
        <begin position="158"/>
        <end position="211"/>
    </location>
</feature>